<comment type="subcellular location">
    <subcellularLocation>
        <location evidence="1">Cytoplasm</location>
    </subcellularLocation>
</comment>
<dbReference type="InterPro" id="IPR013766">
    <property type="entry name" value="Thioredoxin_domain"/>
</dbReference>
<organism evidence="7 8">
    <name type="scientific">Veillonella absiana</name>
    <dbReference type="NCBI Taxonomy" id="3079305"/>
    <lineage>
        <taxon>Bacteria</taxon>
        <taxon>Bacillati</taxon>
        <taxon>Bacillota</taxon>
        <taxon>Negativicutes</taxon>
        <taxon>Veillonellales</taxon>
        <taxon>Veillonellaceae</taxon>
        <taxon>Veillonella</taxon>
    </lineage>
</organism>
<dbReference type="InterPro" id="IPR017937">
    <property type="entry name" value="Thioredoxin_CS"/>
</dbReference>
<keyword evidence="8" id="KW-1185">Reference proteome</keyword>
<dbReference type="RefSeq" id="WP_317329585.1">
    <property type="nucleotide sequence ID" value="NZ_JAWJZA010000028.1"/>
</dbReference>
<evidence type="ECO:0000313" key="7">
    <source>
        <dbReference type="EMBL" id="MDV5087755.1"/>
    </source>
</evidence>
<sequence length="110" mass="12265">MSIIAINSVEEFNTQVLGCEGLAIVDFSAEWCTPCTVMRPEVEKVAENLAGKVTFFSLDAENKDLREVLLTQEIEGIPSLVFYKGGKQLDRLAGYKKADVLEKLIREVIK</sequence>
<dbReference type="Pfam" id="PF00085">
    <property type="entry name" value="Thioredoxin"/>
    <property type="match status" value="1"/>
</dbReference>
<name>A0ABU3Z763_9FIRM</name>
<evidence type="ECO:0000313" key="8">
    <source>
        <dbReference type="Proteomes" id="UP001272515"/>
    </source>
</evidence>
<dbReference type="InterPro" id="IPR036249">
    <property type="entry name" value="Thioredoxin-like_sf"/>
</dbReference>
<comment type="similarity">
    <text evidence="4">Belongs to the thioredoxin family. Plant H-type subfamily.</text>
</comment>
<dbReference type="InterPro" id="IPR005746">
    <property type="entry name" value="Thioredoxin"/>
</dbReference>
<accession>A0ABU3Z763</accession>
<protein>
    <recommendedName>
        <fullName evidence="5">Thioredoxin</fullName>
    </recommendedName>
</protein>
<keyword evidence="2" id="KW-0963">Cytoplasm</keyword>
<comment type="caution">
    <text evidence="7">The sequence shown here is derived from an EMBL/GenBank/DDBJ whole genome shotgun (WGS) entry which is preliminary data.</text>
</comment>
<dbReference type="CDD" id="cd02947">
    <property type="entry name" value="TRX_family"/>
    <property type="match status" value="1"/>
</dbReference>
<evidence type="ECO:0000256" key="1">
    <source>
        <dbReference type="ARBA" id="ARBA00004496"/>
    </source>
</evidence>
<reference evidence="7 8" key="1">
    <citation type="submission" date="2023-10" db="EMBL/GenBank/DDBJ databases">
        <title>Veillonella sp. nov., isolated from a pig farm feces dump.</title>
        <authorList>
            <person name="Chang Y.-H."/>
        </authorList>
    </citation>
    <scope>NUCLEOTIDE SEQUENCE [LARGE SCALE GENOMIC DNA]</scope>
    <source>
        <strain evidence="7 8">YH-vei2233</strain>
    </source>
</reference>
<dbReference type="PROSITE" id="PS51352">
    <property type="entry name" value="THIOREDOXIN_2"/>
    <property type="match status" value="1"/>
</dbReference>
<gene>
    <name evidence="7" type="ORF">RVY80_02705</name>
</gene>
<keyword evidence="3" id="KW-1015">Disulfide bond</keyword>
<dbReference type="PANTHER" id="PTHR10438">
    <property type="entry name" value="THIOREDOXIN"/>
    <property type="match status" value="1"/>
</dbReference>
<dbReference type="PANTHER" id="PTHR10438:SF405">
    <property type="entry name" value="THIOREDOXIN DOMAIN-CONTAINING PROTEIN"/>
    <property type="match status" value="1"/>
</dbReference>
<dbReference type="SUPFAM" id="SSF52833">
    <property type="entry name" value="Thioredoxin-like"/>
    <property type="match status" value="1"/>
</dbReference>
<evidence type="ECO:0000256" key="5">
    <source>
        <dbReference type="PIRNR" id="PIRNR000077"/>
    </source>
</evidence>
<dbReference type="EMBL" id="JAWJZB010000003">
    <property type="protein sequence ID" value="MDV5087755.1"/>
    <property type="molecule type" value="Genomic_DNA"/>
</dbReference>
<evidence type="ECO:0000259" key="6">
    <source>
        <dbReference type="PROSITE" id="PS51352"/>
    </source>
</evidence>
<dbReference type="PRINTS" id="PR00421">
    <property type="entry name" value="THIOREDOXIN"/>
</dbReference>
<feature type="domain" description="Thioredoxin" evidence="6">
    <location>
        <begin position="1"/>
        <end position="110"/>
    </location>
</feature>
<dbReference type="Proteomes" id="UP001272515">
    <property type="component" value="Unassembled WGS sequence"/>
</dbReference>
<dbReference type="PIRSF" id="PIRSF000077">
    <property type="entry name" value="Thioredoxin"/>
    <property type="match status" value="1"/>
</dbReference>
<dbReference type="Gene3D" id="3.40.30.10">
    <property type="entry name" value="Glutaredoxin"/>
    <property type="match status" value="1"/>
</dbReference>
<evidence type="ECO:0000256" key="3">
    <source>
        <dbReference type="ARBA" id="ARBA00023157"/>
    </source>
</evidence>
<evidence type="ECO:0000256" key="2">
    <source>
        <dbReference type="ARBA" id="ARBA00022490"/>
    </source>
</evidence>
<proteinExistence type="inferred from homology"/>
<evidence type="ECO:0000256" key="4">
    <source>
        <dbReference type="ARBA" id="ARBA00038353"/>
    </source>
</evidence>
<dbReference type="PROSITE" id="PS00194">
    <property type="entry name" value="THIOREDOXIN_1"/>
    <property type="match status" value="1"/>
</dbReference>
<dbReference type="InterPro" id="IPR050620">
    <property type="entry name" value="Thioredoxin_H-type-like"/>
</dbReference>